<dbReference type="OrthoDB" id="3780168at2759"/>
<name>A0A9W8WX45_9PLEO</name>
<feature type="coiled-coil region" evidence="1">
    <location>
        <begin position="207"/>
        <end position="269"/>
    </location>
</feature>
<comment type="caution">
    <text evidence="3">The sequence shown here is derived from an EMBL/GenBank/DDBJ whole genome shotgun (WGS) entry which is preliminary data.</text>
</comment>
<feature type="region of interest" description="Disordered" evidence="2">
    <location>
        <begin position="69"/>
        <end position="88"/>
    </location>
</feature>
<accession>A0A9W8WX45</accession>
<evidence type="ECO:0000313" key="4">
    <source>
        <dbReference type="Proteomes" id="UP001140562"/>
    </source>
</evidence>
<proteinExistence type="predicted"/>
<sequence length="278" mass="31366">MDQEGKDVKMARDEYANSPGLLGDRPMSVIETPWNTKLISFWTYDESGGYKLRDEKIPGTDHRFLLLRTTHDDPPRGRPGKFFGPDDPPPLTAQRAAFWYNGRFAREPAPNASDVTMPNVSAPHTRPRWDKGFVTDYRPWATPFVPRRDSASAVNAAKPAEPTAYCPSQRAANVSYTAPNPAIPQPEDHNAPATLSELVQSSSEDSAEGVRRRAAALETELDRLNYKIAELDLERKRHIKEYQRIGKHGKNLKNRRKNLEKQRAALISTELPVAMEFC</sequence>
<dbReference type="EMBL" id="JAPEUV010000065">
    <property type="protein sequence ID" value="KAJ4335167.1"/>
    <property type="molecule type" value="Genomic_DNA"/>
</dbReference>
<dbReference type="AlphaFoldDB" id="A0A9W8WX45"/>
<evidence type="ECO:0000313" key="3">
    <source>
        <dbReference type="EMBL" id="KAJ4335167.1"/>
    </source>
</evidence>
<keyword evidence="4" id="KW-1185">Reference proteome</keyword>
<evidence type="ECO:0000256" key="2">
    <source>
        <dbReference type="SAM" id="MobiDB-lite"/>
    </source>
</evidence>
<feature type="region of interest" description="Disordered" evidence="2">
    <location>
        <begin position="1"/>
        <end position="27"/>
    </location>
</feature>
<dbReference type="Proteomes" id="UP001140562">
    <property type="component" value="Unassembled WGS sequence"/>
</dbReference>
<feature type="compositionally biased region" description="Basic and acidic residues" evidence="2">
    <location>
        <begin position="1"/>
        <end position="15"/>
    </location>
</feature>
<reference evidence="3" key="1">
    <citation type="submission" date="2022-10" db="EMBL/GenBank/DDBJ databases">
        <title>Tapping the CABI collections for fungal endophytes: first genome assemblies for Collariella, Neodidymelliopsis, Ascochyta clinopodiicola, Didymella pomorum, Didymosphaeria variabile, Neocosmospora piperis and Neocucurbitaria cava.</title>
        <authorList>
            <person name="Hill R."/>
        </authorList>
    </citation>
    <scope>NUCLEOTIDE SEQUENCE</scope>
    <source>
        <strain evidence="3">IMI 360193</strain>
    </source>
</reference>
<organism evidence="3 4">
    <name type="scientific">Didymella glomerata</name>
    <dbReference type="NCBI Taxonomy" id="749621"/>
    <lineage>
        <taxon>Eukaryota</taxon>
        <taxon>Fungi</taxon>
        <taxon>Dikarya</taxon>
        <taxon>Ascomycota</taxon>
        <taxon>Pezizomycotina</taxon>
        <taxon>Dothideomycetes</taxon>
        <taxon>Pleosporomycetidae</taxon>
        <taxon>Pleosporales</taxon>
        <taxon>Pleosporineae</taxon>
        <taxon>Didymellaceae</taxon>
        <taxon>Didymella</taxon>
    </lineage>
</organism>
<protein>
    <submittedName>
        <fullName evidence="3">Uncharacterized protein</fullName>
    </submittedName>
</protein>
<gene>
    <name evidence="3" type="ORF">N0V87_006321</name>
</gene>
<evidence type="ECO:0000256" key="1">
    <source>
        <dbReference type="SAM" id="Coils"/>
    </source>
</evidence>
<keyword evidence="1" id="KW-0175">Coiled coil</keyword>